<evidence type="ECO:0008006" key="3">
    <source>
        <dbReference type="Google" id="ProtNLM"/>
    </source>
</evidence>
<sequence>MEAVLEKWKGTGEVALGEAMGLDEAVTVATHLQLKKVNFELDAQVIVKAVKARRIP</sequence>
<evidence type="ECO:0000313" key="2">
    <source>
        <dbReference type="Proteomes" id="UP000265520"/>
    </source>
</evidence>
<reference evidence="1 2" key="1">
    <citation type="journal article" date="2018" name="Front. Plant Sci.">
        <title>Red Clover (Trifolium pratense) and Zigzag Clover (T. medium) - A Picture of Genomic Similarities and Differences.</title>
        <authorList>
            <person name="Dluhosova J."/>
            <person name="Istvanek J."/>
            <person name="Nedelnik J."/>
            <person name="Repkova J."/>
        </authorList>
    </citation>
    <scope>NUCLEOTIDE SEQUENCE [LARGE SCALE GENOMIC DNA]</scope>
    <source>
        <strain evidence="2">cv. 10/8</strain>
        <tissue evidence="1">Leaf</tissue>
    </source>
</reference>
<accession>A0A392W6Q8</accession>
<dbReference type="EMBL" id="LXQA011403795">
    <property type="protein sequence ID" value="MCI96027.1"/>
    <property type="molecule type" value="Genomic_DNA"/>
</dbReference>
<keyword evidence="2" id="KW-1185">Reference proteome</keyword>
<name>A0A392W6Q8_9FABA</name>
<proteinExistence type="predicted"/>
<protein>
    <recommendedName>
        <fullName evidence="3">RNase H type-1 domain-containing protein</fullName>
    </recommendedName>
</protein>
<dbReference type="AlphaFoldDB" id="A0A392W6Q8"/>
<evidence type="ECO:0000313" key="1">
    <source>
        <dbReference type="EMBL" id="MCI96027.1"/>
    </source>
</evidence>
<feature type="non-terminal residue" evidence="1">
    <location>
        <position position="56"/>
    </location>
</feature>
<comment type="caution">
    <text evidence="1">The sequence shown here is derived from an EMBL/GenBank/DDBJ whole genome shotgun (WGS) entry which is preliminary data.</text>
</comment>
<organism evidence="1 2">
    <name type="scientific">Trifolium medium</name>
    <dbReference type="NCBI Taxonomy" id="97028"/>
    <lineage>
        <taxon>Eukaryota</taxon>
        <taxon>Viridiplantae</taxon>
        <taxon>Streptophyta</taxon>
        <taxon>Embryophyta</taxon>
        <taxon>Tracheophyta</taxon>
        <taxon>Spermatophyta</taxon>
        <taxon>Magnoliopsida</taxon>
        <taxon>eudicotyledons</taxon>
        <taxon>Gunneridae</taxon>
        <taxon>Pentapetalae</taxon>
        <taxon>rosids</taxon>
        <taxon>fabids</taxon>
        <taxon>Fabales</taxon>
        <taxon>Fabaceae</taxon>
        <taxon>Papilionoideae</taxon>
        <taxon>50 kb inversion clade</taxon>
        <taxon>NPAAA clade</taxon>
        <taxon>Hologalegina</taxon>
        <taxon>IRL clade</taxon>
        <taxon>Trifolieae</taxon>
        <taxon>Trifolium</taxon>
    </lineage>
</organism>
<dbReference type="Proteomes" id="UP000265520">
    <property type="component" value="Unassembled WGS sequence"/>
</dbReference>